<protein>
    <submittedName>
        <fullName evidence="2">GNAT family N-acetyltransferase</fullName>
        <ecNumber evidence="2">2.3.-.-</ecNumber>
    </submittedName>
</protein>
<dbReference type="EMBL" id="JBHTOP010000026">
    <property type="protein sequence ID" value="MFD1672410.1"/>
    <property type="molecule type" value="Genomic_DNA"/>
</dbReference>
<organism evidence="2 3">
    <name type="scientific">Agrilactobacillus yilanensis</name>
    <dbReference type="NCBI Taxonomy" id="2485997"/>
    <lineage>
        <taxon>Bacteria</taxon>
        <taxon>Bacillati</taxon>
        <taxon>Bacillota</taxon>
        <taxon>Bacilli</taxon>
        <taxon>Lactobacillales</taxon>
        <taxon>Lactobacillaceae</taxon>
        <taxon>Agrilactobacillus</taxon>
    </lineage>
</organism>
<proteinExistence type="predicted"/>
<dbReference type="InterPro" id="IPR016181">
    <property type="entry name" value="Acyl_CoA_acyltransferase"/>
</dbReference>
<dbReference type="CDD" id="cd04301">
    <property type="entry name" value="NAT_SF"/>
    <property type="match status" value="1"/>
</dbReference>
<dbReference type="InterPro" id="IPR051908">
    <property type="entry name" value="Ribosomal_N-acetyltransferase"/>
</dbReference>
<name>A0ABW4JAG2_9LACO</name>
<dbReference type="PANTHER" id="PTHR43441:SF12">
    <property type="entry name" value="RIBOSOMAL N-ACETYLTRANSFERASE YDAF-RELATED"/>
    <property type="match status" value="1"/>
</dbReference>
<gene>
    <name evidence="2" type="ORF">ACFQ5M_09895</name>
</gene>
<dbReference type="InterPro" id="IPR000182">
    <property type="entry name" value="GNAT_dom"/>
</dbReference>
<dbReference type="RefSeq" id="WP_164506952.1">
    <property type="nucleotide sequence ID" value="NZ_JBHTOP010000026.1"/>
</dbReference>
<keyword evidence="3" id="KW-1185">Reference proteome</keyword>
<evidence type="ECO:0000259" key="1">
    <source>
        <dbReference type="PROSITE" id="PS51186"/>
    </source>
</evidence>
<dbReference type="PROSITE" id="PS51186">
    <property type="entry name" value="GNAT"/>
    <property type="match status" value="1"/>
</dbReference>
<dbReference type="EC" id="2.3.-.-" evidence="2"/>
<dbReference type="SUPFAM" id="SSF55729">
    <property type="entry name" value="Acyl-CoA N-acyltransferases (Nat)"/>
    <property type="match status" value="1"/>
</dbReference>
<sequence length="174" mass="20033">MFQAVVNEHVKLRKLSIRDAQPLYALIQKNRAALPEYGHMLPEDMTDFVRDRLAKEIIGQAYNTVILVDDEVVGSLDLHNIDTKNRRGEFGYWLDRDYQHQGIMTACVSVLVKILFEELHLNRLEIRLAATNNPSRQVAERLGFQLEGILRAFLVVDGQYEDIAIYSFLKSDLT</sequence>
<keyword evidence="2" id="KW-0012">Acyltransferase</keyword>
<accession>A0ABW4JAG2</accession>
<dbReference type="GO" id="GO:0016746">
    <property type="term" value="F:acyltransferase activity"/>
    <property type="evidence" value="ECO:0007669"/>
    <property type="project" value="UniProtKB-KW"/>
</dbReference>
<comment type="caution">
    <text evidence="2">The sequence shown here is derived from an EMBL/GenBank/DDBJ whole genome shotgun (WGS) entry which is preliminary data.</text>
</comment>
<dbReference type="Gene3D" id="3.40.630.30">
    <property type="match status" value="1"/>
</dbReference>
<dbReference type="Pfam" id="PF13302">
    <property type="entry name" value="Acetyltransf_3"/>
    <property type="match status" value="1"/>
</dbReference>
<reference evidence="3" key="1">
    <citation type="journal article" date="2019" name="Int. J. Syst. Evol. Microbiol.">
        <title>The Global Catalogue of Microorganisms (GCM) 10K type strain sequencing project: providing services to taxonomists for standard genome sequencing and annotation.</title>
        <authorList>
            <consortium name="The Broad Institute Genomics Platform"/>
            <consortium name="The Broad Institute Genome Sequencing Center for Infectious Disease"/>
            <person name="Wu L."/>
            <person name="Ma J."/>
        </authorList>
    </citation>
    <scope>NUCLEOTIDE SEQUENCE [LARGE SCALE GENOMIC DNA]</scope>
    <source>
        <strain evidence="3">CCM 8896</strain>
    </source>
</reference>
<evidence type="ECO:0000313" key="2">
    <source>
        <dbReference type="EMBL" id="MFD1672410.1"/>
    </source>
</evidence>
<dbReference type="Proteomes" id="UP001597267">
    <property type="component" value="Unassembled WGS sequence"/>
</dbReference>
<feature type="domain" description="N-acetyltransferase" evidence="1">
    <location>
        <begin position="10"/>
        <end position="172"/>
    </location>
</feature>
<dbReference type="PANTHER" id="PTHR43441">
    <property type="entry name" value="RIBOSOMAL-PROTEIN-SERINE ACETYLTRANSFERASE"/>
    <property type="match status" value="1"/>
</dbReference>
<evidence type="ECO:0000313" key="3">
    <source>
        <dbReference type="Proteomes" id="UP001597267"/>
    </source>
</evidence>
<keyword evidence="2" id="KW-0808">Transferase</keyword>